<dbReference type="InterPro" id="IPR035906">
    <property type="entry name" value="MetI-like_sf"/>
</dbReference>
<dbReference type="AlphaFoldDB" id="A0A934KG69"/>
<keyword evidence="3" id="KW-0813">Transport</keyword>
<dbReference type="PROSITE" id="PS50928">
    <property type="entry name" value="ABC_TM1"/>
    <property type="match status" value="1"/>
</dbReference>
<evidence type="ECO:0000256" key="1">
    <source>
        <dbReference type="ARBA" id="ARBA00004651"/>
    </source>
</evidence>
<feature type="domain" description="ABC transmembrane type-1" evidence="9">
    <location>
        <begin position="51"/>
        <end position="264"/>
    </location>
</feature>
<dbReference type="InterPro" id="IPR005672">
    <property type="entry name" value="Phosphate_PstA"/>
</dbReference>
<gene>
    <name evidence="10" type="primary">pstA</name>
    <name evidence="10" type="ORF">JF887_05685</name>
</gene>
<evidence type="ECO:0000313" key="11">
    <source>
        <dbReference type="Proteomes" id="UP000614410"/>
    </source>
</evidence>
<dbReference type="GO" id="GO:0005886">
    <property type="term" value="C:plasma membrane"/>
    <property type="evidence" value="ECO:0007669"/>
    <property type="project" value="UniProtKB-SubCell"/>
</dbReference>
<evidence type="ECO:0000256" key="8">
    <source>
        <dbReference type="RuleBase" id="RU363043"/>
    </source>
</evidence>
<evidence type="ECO:0000256" key="6">
    <source>
        <dbReference type="ARBA" id="ARBA00022989"/>
    </source>
</evidence>
<name>A0A934KG69_9BACT</name>
<proteinExistence type="inferred from homology"/>
<organism evidence="10 11">
    <name type="scientific">Candidatus Amunia macphersoniae</name>
    <dbReference type="NCBI Taxonomy" id="3127014"/>
    <lineage>
        <taxon>Bacteria</taxon>
        <taxon>Bacillati</taxon>
        <taxon>Candidatus Dormiibacterota</taxon>
        <taxon>Candidatus Dormibacteria</taxon>
        <taxon>Candidatus Aeolococcales</taxon>
        <taxon>Candidatus Aeolococcaceae</taxon>
        <taxon>Candidatus Amunia</taxon>
    </lineage>
</organism>
<dbReference type="PANTHER" id="PTHR43470">
    <property type="entry name" value="PHOSPHATE TRANSPORT SYSTEM PERMEASE PROTEIN PSTA-RELATED"/>
    <property type="match status" value="1"/>
</dbReference>
<comment type="similarity">
    <text evidence="2 8">Belongs to the binding-protein-dependent transport system permease family. CysTW subfamily.</text>
</comment>
<dbReference type="GO" id="GO:0005315">
    <property type="term" value="F:phosphate transmembrane transporter activity"/>
    <property type="evidence" value="ECO:0007669"/>
    <property type="project" value="InterPro"/>
</dbReference>
<evidence type="ECO:0000313" key="10">
    <source>
        <dbReference type="EMBL" id="MBJ7608906.1"/>
    </source>
</evidence>
<feature type="transmembrane region" description="Helical" evidence="8">
    <location>
        <begin position="242"/>
        <end position="264"/>
    </location>
</feature>
<dbReference type="PANTHER" id="PTHR43470:SF4">
    <property type="entry name" value="ABC TRANSPORTER PERMEASE PROTEIN YQGI-RELATED"/>
    <property type="match status" value="1"/>
</dbReference>
<feature type="transmembrane region" description="Helical" evidence="8">
    <location>
        <begin position="170"/>
        <end position="191"/>
    </location>
</feature>
<evidence type="ECO:0000259" key="9">
    <source>
        <dbReference type="PROSITE" id="PS50928"/>
    </source>
</evidence>
<sequence length="279" mass="29438">MIRAIAIVFLLLVVYVLLYTVVQGWSELTRGAFYTSPPSTDHAGSGAGPQIFNTFYLLILTVILTVPSGLAAGIYFAEYAGTGRLVNAIRRATETLATLPSIVVGLFGYALFVQATGSHPSRLAASLALTVIALPYAVRITEDALRSLPTTLRESSLALGATRWQTITRVLLPAALPQLVTGVILISGRAFGEAAAVLFTGTVGTPTAYANYSLSPFLPGDSLAVNLYVFRSQVEPGTVPDAAAYADGVAALLILLVLVFNIAARYAARHAVRRLQGAI</sequence>
<dbReference type="Pfam" id="PF00528">
    <property type="entry name" value="BPD_transp_1"/>
    <property type="match status" value="1"/>
</dbReference>
<dbReference type="SUPFAM" id="SSF161098">
    <property type="entry name" value="MetI-like"/>
    <property type="match status" value="1"/>
</dbReference>
<dbReference type="Gene3D" id="1.10.3720.10">
    <property type="entry name" value="MetI-like"/>
    <property type="match status" value="1"/>
</dbReference>
<evidence type="ECO:0000256" key="2">
    <source>
        <dbReference type="ARBA" id="ARBA00007069"/>
    </source>
</evidence>
<comment type="caution">
    <text evidence="10">The sequence shown here is derived from an EMBL/GenBank/DDBJ whole genome shotgun (WGS) entry which is preliminary data.</text>
</comment>
<feature type="transmembrane region" description="Helical" evidence="8">
    <location>
        <begin position="96"/>
        <end position="115"/>
    </location>
</feature>
<dbReference type="GO" id="GO:0035435">
    <property type="term" value="P:phosphate ion transmembrane transport"/>
    <property type="evidence" value="ECO:0007669"/>
    <property type="project" value="InterPro"/>
</dbReference>
<evidence type="ECO:0000256" key="4">
    <source>
        <dbReference type="ARBA" id="ARBA00022475"/>
    </source>
</evidence>
<evidence type="ECO:0000256" key="7">
    <source>
        <dbReference type="ARBA" id="ARBA00023136"/>
    </source>
</evidence>
<comment type="caution">
    <text evidence="8">Lacks conserved residue(s) required for the propagation of feature annotation.</text>
</comment>
<accession>A0A934KG69</accession>
<dbReference type="Proteomes" id="UP000614410">
    <property type="component" value="Unassembled WGS sequence"/>
</dbReference>
<evidence type="ECO:0000256" key="3">
    <source>
        <dbReference type="ARBA" id="ARBA00022448"/>
    </source>
</evidence>
<dbReference type="InterPro" id="IPR000515">
    <property type="entry name" value="MetI-like"/>
</dbReference>
<keyword evidence="7 8" id="KW-0472">Membrane</keyword>
<dbReference type="NCBIfam" id="TIGR00974">
    <property type="entry name" value="3a0107s02c"/>
    <property type="match status" value="1"/>
</dbReference>
<keyword evidence="4 8" id="KW-1003">Cell membrane</keyword>
<dbReference type="CDD" id="cd06261">
    <property type="entry name" value="TM_PBP2"/>
    <property type="match status" value="1"/>
</dbReference>
<feature type="transmembrane region" description="Helical" evidence="8">
    <location>
        <begin position="55"/>
        <end position="76"/>
    </location>
</feature>
<keyword evidence="5 8" id="KW-0812">Transmembrane</keyword>
<reference evidence="10 11" key="1">
    <citation type="submission" date="2020-10" db="EMBL/GenBank/DDBJ databases">
        <title>Ca. Dormibacterota MAGs.</title>
        <authorList>
            <person name="Montgomery K."/>
        </authorList>
    </citation>
    <scope>NUCLEOTIDE SEQUENCE [LARGE SCALE GENOMIC DNA]</scope>
    <source>
        <strain evidence="10">Mitchell_Peninsula_5</strain>
    </source>
</reference>
<evidence type="ECO:0000256" key="5">
    <source>
        <dbReference type="ARBA" id="ARBA00022692"/>
    </source>
</evidence>
<comment type="subcellular location">
    <subcellularLocation>
        <location evidence="1 8">Cell membrane</location>
        <topology evidence="1 8">Multi-pass membrane protein</topology>
    </subcellularLocation>
</comment>
<dbReference type="EMBL" id="JAEKNN010000026">
    <property type="protein sequence ID" value="MBJ7608906.1"/>
    <property type="molecule type" value="Genomic_DNA"/>
</dbReference>
<keyword evidence="6 8" id="KW-1133">Transmembrane helix</keyword>
<feature type="transmembrane region" description="Helical" evidence="8">
    <location>
        <begin position="121"/>
        <end position="138"/>
    </location>
</feature>
<protein>
    <recommendedName>
        <fullName evidence="8">Phosphate transport system permease protein PstA</fullName>
    </recommendedName>
</protein>